<dbReference type="OrthoDB" id="414243at2759"/>
<dbReference type="Proteomes" id="UP000799539">
    <property type="component" value="Unassembled WGS sequence"/>
</dbReference>
<reference evidence="3" key="1">
    <citation type="journal article" date="2020" name="Stud. Mycol.">
        <title>101 Dothideomycetes genomes: a test case for predicting lifestyles and emergence of pathogens.</title>
        <authorList>
            <person name="Haridas S."/>
            <person name="Albert R."/>
            <person name="Binder M."/>
            <person name="Bloem J."/>
            <person name="Labutti K."/>
            <person name="Salamov A."/>
            <person name="Andreopoulos B."/>
            <person name="Baker S."/>
            <person name="Barry K."/>
            <person name="Bills G."/>
            <person name="Bluhm B."/>
            <person name="Cannon C."/>
            <person name="Castanera R."/>
            <person name="Culley D."/>
            <person name="Daum C."/>
            <person name="Ezra D."/>
            <person name="Gonzalez J."/>
            <person name="Henrissat B."/>
            <person name="Kuo A."/>
            <person name="Liang C."/>
            <person name="Lipzen A."/>
            <person name="Lutzoni F."/>
            <person name="Magnuson J."/>
            <person name="Mondo S."/>
            <person name="Nolan M."/>
            <person name="Ohm R."/>
            <person name="Pangilinan J."/>
            <person name="Park H.-J."/>
            <person name="Ramirez L."/>
            <person name="Alfaro M."/>
            <person name="Sun H."/>
            <person name="Tritt A."/>
            <person name="Yoshinaga Y."/>
            <person name="Zwiers L.-H."/>
            <person name="Turgeon B."/>
            <person name="Goodwin S."/>
            <person name="Spatafora J."/>
            <person name="Crous P."/>
            <person name="Grigoriev I."/>
        </authorList>
    </citation>
    <scope>NUCLEOTIDE SEQUENCE</scope>
    <source>
        <strain evidence="3">SCOH1-5</strain>
    </source>
</reference>
<dbReference type="GO" id="GO:0030479">
    <property type="term" value="C:actin cortical patch"/>
    <property type="evidence" value="ECO:0007669"/>
    <property type="project" value="TreeGrafter"/>
</dbReference>
<dbReference type="Pfam" id="PF09949">
    <property type="entry name" value="APP1_cat"/>
    <property type="match status" value="1"/>
</dbReference>
<evidence type="ECO:0000313" key="4">
    <source>
        <dbReference type="Proteomes" id="UP000799539"/>
    </source>
</evidence>
<feature type="chain" id="PRO_5025374186" description="Phosphatidate phosphatase APP1 catalytic domain-containing protein" evidence="1">
    <location>
        <begin position="23"/>
        <end position="339"/>
    </location>
</feature>
<dbReference type="PANTHER" id="PTHR28208:SF2">
    <property type="entry name" value="PHOSPHATIDATE PHOSPHATASE APP1 CATALYTIC DOMAIN-CONTAINING PROTEIN"/>
    <property type="match status" value="1"/>
</dbReference>
<evidence type="ECO:0000256" key="1">
    <source>
        <dbReference type="SAM" id="SignalP"/>
    </source>
</evidence>
<keyword evidence="4" id="KW-1185">Reference proteome</keyword>
<protein>
    <recommendedName>
        <fullName evidence="2">Phosphatidate phosphatase APP1 catalytic domain-containing protein</fullName>
    </recommendedName>
</protein>
<feature type="signal peptide" evidence="1">
    <location>
        <begin position="1"/>
        <end position="22"/>
    </location>
</feature>
<evidence type="ECO:0000313" key="3">
    <source>
        <dbReference type="EMBL" id="KAF2207383.1"/>
    </source>
</evidence>
<gene>
    <name evidence="3" type="ORF">CERZMDRAFT_102477</name>
</gene>
<evidence type="ECO:0000259" key="2">
    <source>
        <dbReference type="Pfam" id="PF09949"/>
    </source>
</evidence>
<feature type="domain" description="Phosphatidate phosphatase APP1 catalytic" evidence="2">
    <location>
        <begin position="29"/>
        <end position="169"/>
    </location>
</feature>
<proteinExistence type="predicted"/>
<name>A0A6A6F1R0_9PEZI</name>
<keyword evidence="1" id="KW-0732">Signal</keyword>
<organism evidence="3 4">
    <name type="scientific">Cercospora zeae-maydis SCOH1-5</name>
    <dbReference type="NCBI Taxonomy" id="717836"/>
    <lineage>
        <taxon>Eukaryota</taxon>
        <taxon>Fungi</taxon>
        <taxon>Dikarya</taxon>
        <taxon>Ascomycota</taxon>
        <taxon>Pezizomycotina</taxon>
        <taxon>Dothideomycetes</taxon>
        <taxon>Dothideomycetidae</taxon>
        <taxon>Mycosphaerellales</taxon>
        <taxon>Mycosphaerellaceae</taxon>
        <taxon>Cercospora</taxon>
    </lineage>
</organism>
<dbReference type="GO" id="GO:0008195">
    <property type="term" value="F:phosphatidate phosphatase activity"/>
    <property type="evidence" value="ECO:0007669"/>
    <property type="project" value="InterPro"/>
</dbReference>
<dbReference type="AlphaFoldDB" id="A0A6A6F1R0"/>
<dbReference type="InterPro" id="IPR052935">
    <property type="entry name" value="Mg2+_PAP"/>
</dbReference>
<dbReference type="EMBL" id="ML992704">
    <property type="protein sequence ID" value="KAF2207383.1"/>
    <property type="molecule type" value="Genomic_DNA"/>
</dbReference>
<accession>A0A6A6F1R0</accession>
<sequence length="339" mass="38509">MKLKKMFGAALFLVLPFCTIAAFPPSAPVTIVSDLDDVLRITELWNPVRAIQNVGLDDFQPVTGMPELYRSFAEVNGTQFAYITGGFVSWSPSYISGLQKHYPPGTAYFRVFTPFNPKMLFNARQLHAQTLIDADPKRKVILVGDFATPGLINAYTKLATKNPRQIQCLIFLDVRATNPANWLVPATKPLAQNQALSNRWTVFETAQEFRNDSITYLRQLQRTTNDTFGCGALISRQKKFLDLVEGTHYGSAKATFLTVTKGLSAMVQCLMVLPFRPSPLCRLDRREGTWYPWHKKFESEMELRDWKYLPNTVINGTKYEEMCYEEGKFWLVNGTCGRS</sequence>
<dbReference type="InterPro" id="IPR019236">
    <property type="entry name" value="APP1_cat"/>
</dbReference>
<dbReference type="PANTHER" id="PTHR28208">
    <property type="entry name" value="PHOSPHATIDATE PHOSPHATASE APP1"/>
    <property type="match status" value="1"/>
</dbReference>